<comment type="caution">
    <text evidence="2">The sequence shown here is derived from an EMBL/GenBank/DDBJ whole genome shotgun (WGS) entry which is preliminary data.</text>
</comment>
<keyword evidence="3" id="KW-1185">Reference proteome</keyword>
<dbReference type="RefSeq" id="WP_162412079.1">
    <property type="nucleotide sequence ID" value="NZ_JAHQXE010000001.1"/>
</dbReference>
<evidence type="ECO:0000256" key="1">
    <source>
        <dbReference type="SAM" id="Phobius"/>
    </source>
</evidence>
<accession>A0AA41FZG6</accession>
<keyword evidence="1" id="KW-1133">Transmembrane helix</keyword>
<keyword evidence="1" id="KW-0812">Transmembrane</keyword>
<feature type="transmembrane region" description="Helical" evidence="1">
    <location>
        <begin position="17"/>
        <end position="36"/>
    </location>
</feature>
<protein>
    <recommendedName>
        <fullName evidence="4">Archaeal Type IV pilin N-terminal domain-containing protein</fullName>
    </recommendedName>
</protein>
<evidence type="ECO:0008006" key="4">
    <source>
        <dbReference type="Google" id="ProtNLM"/>
    </source>
</evidence>
<organism evidence="2 3">
    <name type="scientific">Haloarcula salina</name>
    <dbReference type="NCBI Taxonomy" id="1429914"/>
    <lineage>
        <taxon>Archaea</taxon>
        <taxon>Methanobacteriati</taxon>
        <taxon>Methanobacteriota</taxon>
        <taxon>Stenosarchaea group</taxon>
        <taxon>Halobacteria</taxon>
        <taxon>Halobacteriales</taxon>
        <taxon>Haloarculaceae</taxon>
        <taxon>Haloarcula</taxon>
    </lineage>
</organism>
<dbReference type="Proteomes" id="UP001166304">
    <property type="component" value="Unassembled WGS sequence"/>
</dbReference>
<evidence type="ECO:0000313" key="3">
    <source>
        <dbReference type="Proteomes" id="UP001166304"/>
    </source>
</evidence>
<proteinExistence type="predicted"/>
<keyword evidence="1" id="KW-0472">Membrane</keyword>
<dbReference type="AlphaFoldDB" id="A0AA41FZG6"/>
<gene>
    <name evidence="2" type="ORF">KTS37_02415</name>
</gene>
<dbReference type="EMBL" id="JAHQXE010000001">
    <property type="protein sequence ID" value="MBV0900631.1"/>
    <property type="molecule type" value="Genomic_DNA"/>
</dbReference>
<evidence type="ECO:0000313" key="2">
    <source>
        <dbReference type="EMBL" id="MBV0900631.1"/>
    </source>
</evidence>
<reference evidence="2" key="1">
    <citation type="submission" date="2021-06" db="EMBL/GenBank/DDBJ databases">
        <title>New haloarchaea isolates fom saline soil.</title>
        <authorList>
            <person name="Duran-Viseras A."/>
            <person name="Sanchez-Porro C.S."/>
            <person name="Ventosa A."/>
        </authorList>
    </citation>
    <scope>NUCLEOTIDE SEQUENCE</scope>
    <source>
        <strain evidence="2">JCM 18369</strain>
    </source>
</reference>
<name>A0AA41FZG6_9EURY</name>
<sequence length="170" mass="17581">MSPASPRSRGAVTVERIVVWGLAALALAGLAALVVGPGADLRTAAPSATVEGQFDAETGTVTLTYAGDTLTDTATRELALVVTDADRNASTRLTWADESRLPVEAGDTLIVDDPRVDADGDGSYLDGDASVGFHLEAGDTVALRWIGRPLGAPSERTTTLDTVTLSNETE</sequence>